<dbReference type="AlphaFoldDB" id="A0A6F9D997"/>
<organism evidence="8">
    <name type="scientific">Phallusia mammillata</name>
    <dbReference type="NCBI Taxonomy" id="59560"/>
    <lineage>
        <taxon>Eukaryota</taxon>
        <taxon>Metazoa</taxon>
        <taxon>Chordata</taxon>
        <taxon>Tunicata</taxon>
        <taxon>Ascidiacea</taxon>
        <taxon>Phlebobranchia</taxon>
        <taxon>Ascidiidae</taxon>
        <taxon>Phallusia</taxon>
    </lineage>
</organism>
<evidence type="ECO:0000259" key="7">
    <source>
        <dbReference type="Pfam" id="PF00755"/>
    </source>
</evidence>
<feature type="transmembrane region" description="Helical" evidence="6">
    <location>
        <begin position="7"/>
        <end position="28"/>
    </location>
</feature>
<dbReference type="Gene3D" id="3.30.559.70">
    <property type="entry name" value="Choline/Carnitine o-acyltransferase, domain 2"/>
    <property type="match status" value="1"/>
</dbReference>
<feature type="active site" description="Proton acceptor" evidence="4">
    <location>
        <position position="418"/>
    </location>
</feature>
<evidence type="ECO:0000256" key="5">
    <source>
        <dbReference type="RuleBase" id="RU003801"/>
    </source>
</evidence>
<evidence type="ECO:0000256" key="6">
    <source>
        <dbReference type="SAM" id="Phobius"/>
    </source>
</evidence>
<proteinExistence type="evidence at transcript level"/>
<keyword evidence="2 5" id="KW-0808">Transferase</keyword>
<evidence type="ECO:0000256" key="2">
    <source>
        <dbReference type="ARBA" id="ARBA00022679"/>
    </source>
</evidence>
<evidence type="ECO:0000256" key="1">
    <source>
        <dbReference type="ARBA" id="ARBA00005232"/>
    </source>
</evidence>
<dbReference type="GO" id="GO:0006631">
    <property type="term" value="P:fatty acid metabolic process"/>
    <property type="evidence" value="ECO:0007669"/>
    <property type="project" value="TreeGrafter"/>
</dbReference>
<feature type="domain" description="Choline/carnitine acyltransferase" evidence="7">
    <location>
        <begin position="117"/>
        <end position="696"/>
    </location>
</feature>
<dbReference type="PANTHER" id="PTHR22589">
    <property type="entry name" value="CARNITINE O-ACYLTRANSFERASE"/>
    <property type="match status" value="1"/>
</dbReference>
<dbReference type="GO" id="GO:0009437">
    <property type="term" value="P:carnitine metabolic process"/>
    <property type="evidence" value="ECO:0007669"/>
    <property type="project" value="TreeGrafter"/>
</dbReference>
<evidence type="ECO:0000313" key="8">
    <source>
        <dbReference type="EMBL" id="CAB3233592.1"/>
    </source>
</evidence>
<sequence length="722" mass="82101">MAGMSKYLFAGITGATVAAVVGIFSSSLLCCVPKNVVEVLPIDENYCLIIVAFIVGTAGFGIAEWLRWEIIRKLLTYRDWLYNHRSWKTKAWGFLLSSLVPKKNMLYSFQDYLPKYPLPKLEDTCERTLKMIKPLLTDEEYLSVVKVLRDFQKNEGPKLQKILEQRYETEENWMSELWDKYVYLAGRGPLPVHSNFSCNGEKNFNHNDPTNKQVPSAANIMFGFMEYSQKIKDGNLSNMMIQNMVPISCDRYKYICSTTRIPGEAIDELKTYPDSRHIVVFRKKSMYRLDLFATDVNGKETILTPREIQTQLELLMKDAKDVETKSDKDILNPSIFTSTTRPRWAQIRKELLKNKINAESLEVVESAVVCLALGDGRPQSQSEEFKTYLTGNGFDRWFDKSMTFVTEENGAMGYNVEHTSAEATLSGRMWEYGLYHAQYDSSGNATHRNIPQHTVIPVPQRLQWELNDFEDDIADMKSDWDKLADDVDAIVYFVDKGKGFIKKLRVSPDGYMQMALQLTFYRLHKKTPKTYETAATRLFKNARTETIRPVSEHSVAFTKAFDDPNVSVAKKVDHLKKAIIHQTQYKFDAMNGRAVDRHLLGLYIAGKLSGSVPKLFTVRPFYEADELSTSQSPLRYDSVIGKITPYDPVGGGFGPQRQDGYGVAYFMDDVSVSCLITSFKSCPDTGSQKFAAGLQQAVDDIKILLESSLNEKNVSNGKPKHP</sequence>
<dbReference type="InterPro" id="IPR039551">
    <property type="entry name" value="Cho/carn_acyl_trans"/>
</dbReference>
<dbReference type="GO" id="GO:0005739">
    <property type="term" value="C:mitochondrion"/>
    <property type="evidence" value="ECO:0007669"/>
    <property type="project" value="TreeGrafter"/>
</dbReference>
<protein>
    <submittedName>
        <fullName evidence="8">Carnitine O-palmitoyltransferase 1, liver isoform</fullName>
    </submittedName>
</protein>
<feature type="transmembrane region" description="Helical" evidence="6">
    <location>
        <begin position="48"/>
        <end position="68"/>
    </location>
</feature>
<dbReference type="InterPro" id="IPR000542">
    <property type="entry name" value="Carn_acyl_trans"/>
</dbReference>
<reference evidence="8" key="1">
    <citation type="submission" date="2020-04" db="EMBL/GenBank/DDBJ databases">
        <authorList>
            <person name="Neveu A P."/>
        </authorList>
    </citation>
    <scope>NUCLEOTIDE SEQUENCE</scope>
    <source>
        <tissue evidence="8">Whole embryo</tissue>
    </source>
</reference>
<keyword evidence="3 5" id="KW-0012">Acyltransferase</keyword>
<evidence type="ECO:0000256" key="4">
    <source>
        <dbReference type="PIRSR" id="PIRSR600542-1"/>
    </source>
</evidence>
<dbReference type="SUPFAM" id="SSF52777">
    <property type="entry name" value="CoA-dependent acyltransferases"/>
    <property type="match status" value="2"/>
</dbReference>
<evidence type="ECO:0000256" key="3">
    <source>
        <dbReference type="ARBA" id="ARBA00023315"/>
    </source>
</evidence>
<dbReference type="InterPro" id="IPR023213">
    <property type="entry name" value="CAT-like_dom_sf"/>
</dbReference>
<dbReference type="InterPro" id="IPR042231">
    <property type="entry name" value="Cho/carn_acyl_trans_2"/>
</dbReference>
<dbReference type="PANTHER" id="PTHR22589:SF113">
    <property type="entry name" value="CARNITINE O-PALMITOYLTRANSFERASE 1, LIVER ISOFORM-LIKE"/>
    <property type="match status" value="1"/>
</dbReference>
<dbReference type="PROSITE" id="PS00440">
    <property type="entry name" value="ACYLTRANSF_C_2"/>
    <property type="match status" value="1"/>
</dbReference>
<dbReference type="GO" id="GO:0004095">
    <property type="term" value="F:carnitine O-palmitoyltransferase activity"/>
    <property type="evidence" value="ECO:0007669"/>
    <property type="project" value="TreeGrafter"/>
</dbReference>
<keyword evidence="6" id="KW-0812">Transmembrane</keyword>
<gene>
    <name evidence="8" type="primary">Cpt1a-002</name>
</gene>
<keyword evidence="6" id="KW-0472">Membrane</keyword>
<dbReference type="Gene3D" id="3.30.559.10">
    <property type="entry name" value="Chloramphenicol acetyltransferase-like domain"/>
    <property type="match status" value="1"/>
</dbReference>
<name>A0A6F9D997_9ASCI</name>
<dbReference type="Pfam" id="PF00755">
    <property type="entry name" value="Carn_acyltransf"/>
    <property type="match status" value="1"/>
</dbReference>
<comment type="similarity">
    <text evidence="1 5">Belongs to the carnitine/choline acetyltransferase family.</text>
</comment>
<accession>A0A6F9D997</accession>
<keyword evidence="6" id="KW-1133">Transmembrane helix</keyword>
<dbReference type="EMBL" id="LR784162">
    <property type="protein sequence ID" value="CAB3233592.1"/>
    <property type="molecule type" value="mRNA"/>
</dbReference>